<dbReference type="OrthoDB" id="2015434at2759"/>
<keyword evidence="3" id="KW-1185">Reference proteome</keyword>
<organism evidence="2 3">
    <name type="scientific">Aquarana catesbeiana</name>
    <name type="common">American bullfrog</name>
    <name type="synonym">Rana catesbeiana</name>
    <dbReference type="NCBI Taxonomy" id="8400"/>
    <lineage>
        <taxon>Eukaryota</taxon>
        <taxon>Metazoa</taxon>
        <taxon>Chordata</taxon>
        <taxon>Craniata</taxon>
        <taxon>Vertebrata</taxon>
        <taxon>Euteleostomi</taxon>
        <taxon>Amphibia</taxon>
        <taxon>Batrachia</taxon>
        <taxon>Anura</taxon>
        <taxon>Neobatrachia</taxon>
        <taxon>Ranoidea</taxon>
        <taxon>Ranidae</taxon>
        <taxon>Aquarana</taxon>
    </lineage>
</organism>
<reference evidence="3" key="1">
    <citation type="journal article" date="2017" name="Nat. Commun.">
        <title>The North American bullfrog draft genome provides insight into hormonal regulation of long noncoding RNA.</title>
        <authorList>
            <person name="Hammond S.A."/>
            <person name="Warren R.L."/>
            <person name="Vandervalk B.P."/>
            <person name="Kucuk E."/>
            <person name="Khan H."/>
            <person name="Gibb E.A."/>
            <person name="Pandoh P."/>
            <person name="Kirk H."/>
            <person name="Zhao Y."/>
            <person name="Jones M."/>
            <person name="Mungall A.J."/>
            <person name="Coope R."/>
            <person name="Pleasance S."/>
            <person name="Moore R.A."/>
            <person name="Holt R.A."/>
            <person name="Round J.M."/>
            <person name="Ohora S."/>
            <person name="Walle B.V."/>
            <person name="Veldhoen N."/>
            <person name="Helbing C.C."/>
            <person name="Birol I."/>
        </authorList>
    </citation>
    <scope>NUCLEOTIDE SEQUENCE [LARGE SCALE GENOMIC DNA]</scope>
</reference>
<proteinExistence type="predicted"/>
<accession>A0A2G9RKK2</accession>
<dbReference type="AlphaFoldDB" id="A0A2G9RKK2"/>
<evidence type="ECO:0000313" key="3">
    <source>
        <dbReference type="Proteomes" id="UP000228934"/>
    </source>
</evidence>
<evidence type="ECO:0000256" key="1">
    <source>
        <dbReference type="SAM" id="MobiDB-lite"/>
    </source>
</evidence>
<sequence>MYSSPMQSYPIFLFLPAPSSAVEPGWSNGRKNKLAPVSSASSARSVPQSRDFRPPVAAQLPTLLLQDILPLTRMRRTTIEHNQPPPSSPLTCTLQPGLQPHPSLSPLLSLTLQAQYGRALYTGAEPRPHTLNNGRRLPCPPNCHIRVHFSFCTLFLLCV</sequence>
<gene>
    <name evidence="2" type="ORF">AB205_0184850</name>
</gene>
<evidence type="ECO:0000313" key="2">
    <source>
        <dbReference type="EMBL" id="PIO28422.1"/>
    </source>
</evidence>
<name>A0A2G9RKK2_AQUCT</name>
<protein>
    <submittedName>
        <fullName evidence="2">Uncharacterized protein</fullName>
    </submittedName>
</protein>
<feature type="compositionally biased region" description="Low complexity" evidence="1">
    <location>
        <begin position="36"/>
        <end position="49"/>
    </location>
</feature>
<dbReference type="EMBL" id="KV933632">
    <property type="protein sequence ID" value="PIO28422.1"/>
    <property type="molecule type" value="Genomic_DNA"/>
</dbReference>
<feature type="region of interest" description="Disordered" evidence="1">
    <location>
        <begin position="29"/>
        <end position="52"/>
    </location>
</feature>
<dbReference type="Proteomes" id="UP000228934">
    <property type="component" value="Unassembled WGS sequence"/>
</dbReference>